<dbReference type="PANTHER" id="PTHR13944">
    <property type="entry name" value="AGAP007712-PA"/>
    <property type="match status" value="1"/>
</dbReference>
<feature type="compositionally biased region" description="Polar residues" evidence="6">
    <location>
        <begin position="2996"/>
        <end position="3028"/>
    </location>
</feature>
<keyword evidence="5" id="KW-0175">Coiled coil</keyword>
<evidence type="ECO:0000313" key="9">
    <source>
        <dbReference type="EMBL" id="WYJ75665.1"/>
    </source>
</evidence>
<dbReference type="CDD" id="cd00222">
    <property type="entry name" value="CollagenBindB"/>
    <property type="match status" value="25"/>
</dbReference>
<keyword evidence="7" id="KW-1133">Transmembrane helix</keyword>
<keyword evidence="1" id="KW-0134">Cell wall</keyword>
<evidence type="ECO:0000313" key="10">
    <source>
        <dbReference type="Proteomes" id="UP000664701"/>
    </source>
</evidence>
<feature type="coiled-coil region" evidence="5">
    <location>
        <begin position="2067"/>
        <end position="2094"/>
    </location>
</feature>
<evidence type="ECO:0000256" key="3">
    <source>
        <dbReference type="ARBA" id="ARBA00022729"/>
    </source>
</evidence>
<keyword evidence="10" id="KW-1185">Reference proteome</keyword>
<name>A0ABZ2SL11_9ENTE</name>
<dbReference type="EMBL" id="CP147251">
    <property type="protein sequence ID" value="WYJ75665.1"/>
    <property type="molecule type" value="Genomic_DNA"/>
</dbReference>
<reference evidence="9 10" key="1">
    <citation type="submission" date="2021-03" db="EMBL/GenBank/DDBJ databases">
        <authorList>
            <person name="Gilmore M.S."/>
            <person name="Schwartzman J."/>
            <person name="Van Tyne D."/>
            <person name="Martin M."/>
            <person name="Earl A.M."/>
            <person name="Manson A.L."/>
            <person name="Straub T."/>
            <person name="Salamzade R."/>
            <person name="Saavedra J."/>
            <person name="Lebreton F."/>
            <person name="Prichula J."/>
            <person name="Schaufler K."/>
            <person name="Gaca A."/>
            <person name="Sgardioli B."/>
            <person name="Wagenaar J."/>
            <person name="Strong T."/>
        </authorList>
    </citation>
    <scope>NUCLEOTIDE SEQUENCE [LARGE SCALE GENOMIC DNA]</scope>
    <source>
        <strain evidence="9 10">DIV2402</strain>
    </source>
</reference>
<protein>
    <recommendedName>
        <fullName evidence="8">Gram-positive cocci surface proteins LPxTG domain-containing protein</fullName>
    </recommendedName>
</protein>
<accession>A0ABZ2SL11</accession>
<sequence length="3059" mass="339844">MLKNGSPVTATLEANNTYKFENLPKFDSSGNLIRYTVRDSIAGYTSSSNIDGTELTNTLDSTSITVTKVWKGDAAVASMTRPESIQLQLYSREKNSSAPFVAVTPANIQTISGSTAEWSYTFGGLAKYRNIEDELVELEYAVKEVASESLNGYEVSYEEDDLEFALNGQEITNTLKTTDVPVAKRWAGEPADYNDRPASVTFVLDRYVAGQTEVDGQAIASHQLTGNDWEYSFTGLPTYDKNGNAYSYQVRETDLNDGYTPSGPIVENGTQVITNTFVPDTAISVTKDWQDTSDESIRPESIVVILSRYTTDANNPVELTRATLNADNDWTTLFDDLPKYNSDNERYTYLIEEVAVFGYTSQAAITTETGKHVTITNTLDTVNIPVKKVWDDHGFTVEHQNSVRFTLTRQTEAGETDPSFVSRTLTLDLTTNWQGAWNGLAKVDKEGNPFMYTVTEVETDIPAGYTASAPVSVDADEVVEAEPLTITNTLDPTDITITKVWEDHSNAFNTRPTAITFNLMKNIGTTEEPNLIPVVKNDNSLTQADATLDDFATDEWTYTFTGLPKYEDGKEIQYTVVETNTPKNYESSVTGTTLTNTLPTVAIAGTKNWQDDDDKYTTRPALAAINAIDVTLYVKGEEIPVQKGGQDVTTKLVATEEEPNGHYSFTDLPKLDADGNEITYIVKDSVKGYVSSSNDGATELTNTLETPVEIKGQKTWMGSNNTPITDADFLPAELTIYLTRKVKDSTDDFVKLAETEQKITAANDWEYSFDNQPQYNQANEEYEYLVREEVPNGYTFTPDPANRTLTNKLQTTKVTATKVWEDSGEENSRPDEITFKLYRSVEGGQPEEVETRSLTRANKLLLSDNWQIEFTDLPTHNREGKKYTYTVDESDKPDWYTKDIQQEDNEVTITNTVLKPGEVAVEKVWNDLDDTSSRPSEITVHLYRSIEGTPFSTEAYQTQILKAEDFDENARTWSYVFKELPTQDKNGEPYIYQVTEEAVTGYTTTLENEGQTKTITNTLNSVEIQGTKDWEDAQNMSARPAQVTIELYRKLVTEEDFPEEALRSQPITAPWMYDFGKLAATDSNGTAYEYKVAEVPVAGYETSITGSTVTNTLDTTSVEATKIWEDNDNSFGTRPDEVTFQLMRRTASGLVPVQKVTESNGELVSETITKTLTEDDVDDEDDNKWVVAFTDLPKVDNQGTIIEYVVQEMPTETDKPLLGYTTTYSDDHLTVMNTLDLTHEVEVTKEWQDHQNEANTRPESITFELKRNGSPALDTQGEPITATVTGEMTADTWRHIFTGLSKYDGNGTEFTYIVTEKAINGYTRTDDGTGLTVVNGLITDQKLSVKKVWQGDEDHKQATRPTSIHVQLFRQLDDELKLVTDAGVINELTLNEANEWTGEFTGLPQYQQGDSTKPFVYVAREMAADELAGYTPTYAFDEEENQYVVTNTLQTTKEISVKKVWEDATDKTSRPDKITFEVVPYIDGQEDMSFTNRKQIEVTGTTDTDEWTAEITSLPTHNKDGKEYTYGVREIDVPHGYRDVSSAGLTTTITNELIPQDAISVRKIWENKNDGNTEQIQPDITVQLYRHIDGEMEELVNTTTLTADKLSHLFTGLAKQNKNGNTYIYTVKEVVPDGYDAVIDVAELGTQVDITNTLKTTDVTIEKIWEDTSDRSIRPDYIDFTLYRYTTDEDERQEVQVNSETTLTANGWRTTFTGLALKDASGADYTYTVEEANVNGYQDPIITTEKSSEGQKVTITNRLEITQVHAMKVWSDNDNALNTHPTSITLNLMRHVGDELEPVTRLVAGGEELVTAIVEPDSEDNWSHSFTGLPKFDQMGEPIVYTVEEVPVNGYQTTYTDETDEQTGEVTTTITNTFQPVTLTGWKIWNDHDNVWGTRPDGIQLNLYRHTASDTEPKLVTATITTKNQNWEYTFDNLPAYNQVSEKYIYTIEEEVVPGYERTNSEVAWQIGTEPVLTVENTLMTPISLSGTKSWIGDESFATVRPTTVTIELLRDGQPALDTNGEPITTTTDSQGKYYFTGLPAFEKANTNKPFEYSVREITPAGYQAHLDDVVADEDNATKLIQNIENELQTTKIDVKKVWVDDTDNSSRQSVTFEVVPMIDGEVDEAFTNHPTVTLNPDDAGFFSQNTWTGEITGLPMYNSEGKLYEYTIREVNVPNGYEATVTDNRTITNTLLEKGDILVEKIWKDEQDTSVRPASITFNLYRQVQGKPETKTLFKEAVSLEPSPSETSGSRWTYKFEGLADKNKDGEAYVYSVEEHEVAGYTTEVDNSDAQTKVITNELKATDVTIKKVWEDAHDQSIRPTSITFNLYREIKDQPETKVLFRENVTFTPLDKTSATWEMKLVNLAANDSTGKEFIYTVEEHAVSGYTSTTEATTMTNSLQTTSLSIEKKWRDQDNQFGLRPESIHLQVMKVKDGTLVPAERSVVRDGEVMTETIEATVDEDDEWTYTFANLPGVDTTGETISYRVIESPVAGYDTIYSDDDLTITNTLQTTTLEGDKIWDDLDNQYELRPEEVTVYVTRNGERWTDVPAQTLSEDNWHYHFADLPTIDAQGKPYVYAVVEEPVADYTAEMRDGELINHLNTMKVIVTKEWIDEKNQANKRPDTVTVKLYANDVFIKDLVLTGEDWQAVTTVPATFKGQKVIYSIEEIPVEGYDSEVSGSASSGFTVTNTYQPTEPEESTTESTSTSETDSSSTPETESTSTSETDSSSTTETESTSETDSSNTPETESTSTSETESSSTSETESTSTSETDSSSTPETESTSTSETESSSTTETESTSETDSSSTPETESTSTSETDSSSTPETESTSETDSSNTPETESTSTSETESSSTSETESTSTSETDSSSTPETESTSTSETDSSSTPETESTSTSETDSSSTPETESTSTSETNSSSTPETESTSTSETDSSSTPETESTSETDSSSTPETESPSETDSSSTPETESTSETDSSSTPETESTSETDSSSTTETDSSSATTGTTSNGKPGTSNSPNTNNKTDNSNQSGYLPQTGEVQSWLLFIVGMGLIGSAVTLGLKRRKK</sequence>
<keyword evidence="3" id="KW-0732">Signal</keyword>
<dbReference type="InterPro" id="IPR008454">
    <property type="entry name" value="Collagen-bd_Cna-like_B-typ_dom"/>
</dbReference>
<keyword evidence="2" id="KW-0964">Secreted</keyword>
<evidence type="ECO:0000256" key="4">
    <source>
        <dbReference type="ARBA" id="ARBA00023088"/>
    </source>
</evidence>
<dbReference type="PROSITE" id="PS50847">
    <property type="entry name" value="GRAM_POS_ANCHORING"/>
    <property type="match status" value="1"/>
</dbReference>
<evidence type="ECO:0000256" key="5">
    <source>
        <dbReference type="SAM" id="Coils"/>
    </source>
</evidence>
<dbReference type="Pfam" id="PF00746">
    <property type="entry name" value="Gram_pos_anchor"/>
    <property type="match status" value="1"/>
</dbReference>
<feature type="compositionally biased region" description="Low complexity" evidence="6">
    <location>
        <begin position="2701"/>
        <end position="2995"/>
    </location>
</feature>
<dbReference type="SUPFAM" id="SSF49478">
    <property type="entry name" value="Cna protein B-type domain"/>
    <property type="match status" value="26"/>
</dbReference>
<evidence type="ECO:0000256" key="2">
    <source>
        <dbReference type="ARBA" id="ARBA00022525"/>
    </source>
</evidence>
<feature type="compositionally biased region" description="Polar residues" evidence="6">
    <location>
        <begin position="2677"/>
        <end position="2693"/>
    </location>
</feature>
<dbReference type="Pfam" id="PF05738">
    <property type="entry name" value="Cna_B"/>
    <property type="match status" value="26"/>
</dbReference>
<proteinExistence type="predicted"/>
<organism evidence="9 10">
    <name type="scientific">Candidatus Enterococcus lowellii</name>
    <dbReference type="NCBI Taxonomy" id="2230877"/>
    <lineage>
        <taxon>Bacteria</taxon>
        <taxon>Bacillati</taxon>
        <taxon>Bacillota</taxon>
        <taxon>Bacilli</taxon>
        <taxon>Lactobacillales</taxon>
        <taxon>Enterococcaceae</taxon>
        <taxon>Enterococcus</taxon>
    </lineage>
</organism>
<gene>
    <name evidence="9" type="ORF">DOK78_000241</name>
</gene>
<feature type="region of interest" description="Disordered" evidence="6">
    <location>
        <begin position="2674"/>
        <end position="3028"/>
    </location>
</feature>
<dbReference type="NCBIfam" id="TIGR01167">
    <property type="entry name" value="LPXTG_anchor"/>
    <property type="match status" value="1"/>
</dbReference>
<evidence type="ECO:0000259" key="8">
    <source>
        <dbReference type="PROSITE" id="PS50847"/>
    </source>
</evidence>
<dbReference type="InterPro" id="IPR019931">
    <property type="entry name" value="LPXTG_anchor"/>
</dbReference>
<evidence type="ECO:0000256" key="6">
    <source>
        <dbReference type="SAM" id="MobiDB-lite"/>
    </source>
</evidence>
<feature type="transmembrane region" description="Helical" evidence="7">
    <location>
        <begin position="3036"/>
        <end position="3054"/>
    </location>
</feature>
<evidence type="ECO:0000256" key="7">
    <source>
        <dbReference type="SAM" id="Phobius"/>
    </source>
</evidence>
<keyword evidence="4" id="KW-0572">Peptidoglycan-anchor</keyword>
<dbReference type="Proteomes" id="UP000664701">
    <property type="component" value="Chromosome"/>
</dbReference>
<evidence type="ECO:0000256" key="1">
    <source>
        <dbReference type="ARBA" id="ARBA00022512"/>
    </source>
</evidence>
<dbReference type="PANTHER" id="PTHR13944:SF21">
    <property type="entry name" value="CYSTS, ISOFORM C"/>
    <property type="match status" value="1"/>
</dbReference>
<keyword evidence="7" id="KW-0472">Membrane</keyword>
<feature type="domain" description="Gram-positive cocci surface proteins LPxTG" evidence="8">
    <location>
        <begin position="3027"/>
        <end position="3059"/>
    </location>
</feature>
<dbReference type="InterPro" id="IPR051632">
    <property type="entry name" value="Rho_GEF"/>
</dbReference>
<dbReference type="Gene3D" id="2.60.40.1140">
    <property type="entry name" value="Collagen-binding surface protein Cna, B-type domain"/>
    <property type="match status" value="26"/>
</dbReference>
<keyword evidence="7" id="KW-0812">Transmembrane</keyword>
<reference evidence="9 10" key="2">
    <citation type="submission" date="2024-03" db="EMBL/GenBank/DDBJ databases">
        <title>The Genome Sequence of Enterococcus sp. DIV2402.</title>
        <authorList>
            <consortium name="The Broad Institute Genomics Platform"/>
            <consortium name="The Broad Institute Microbial Omics Core"/>
            <consortium name="The Broad Institute Genomic Center for Infectious Diseases"/>
            <person name="Earl A."/>
            <person name="Manson A."/>
            <person name="Gilmore M."/>
            <person name="Schwartman J."/>
            <person name="Shea T."/>
            <person name="Abouelleil A."/>
            <person name="Cao P."/>
            <person name="Chapman S."/>
            <person name="Cusick C."/>
            <person name="Young S."/>
            <person name="Neafsey D."/>
            <person name="Nusbaum C."/>
            <person name="Birren B."/>
        </authorList>
    </citation>
    <scope>NUCLEOTIDE SEQUENCE [LARGE SCALE GENOMIC DNA]</scope>
    <source>
        <strain evidence="9 10">DIV2402</strain>
    </source>
</reference>